<sequence>MDTEPPVYKRFPRVGLGRRAAAFIVDYWVVSLLSSLAGDANRPGIELSQAILFVILWLGMRGILAMVNQGQSLGRWAFDMKLIETRFGRRPLLLDLAKREAIAGFGALLAAVGLTNVSPGDGTGILFLLPLAIDCSATLSDPMLQRTLHDRAAGTMVVATRRGFSLDLKLKHGYFKLRQAIDRQLQNRGRGDR</sequence>
<evidence type="ECO:0000313" key="7">
    <source>
        <dbReference type="Proteomes" id="UP000500857"/>
    </source>
</evidence>
<keyword evidence="3" id="KW-1133">Transmembrane helix</keyword>
<gene>
    <name evidence="6" type="ORF">HCG48_04865</name>
</gene>
<protein>
    <submittedName>
        <fullName evidence="6">RDD family protein</fullName>
    </submittedName>
</protein>
<dbReference type="InterPro" id="IPR010432">
    <property type="entry name" value="RDD"/>
</dbReference>
<evidence type="ECO:0000256" key="1">
    <source>
        <dbReference type="ARBA" id="ARBA00004141"/>
    </source>
</evidence>
<keyword evidence="4" id="KW-0472">Membrane</keyword>
<accession>A0A6H1TVM1</accession>
<name>A0A6H1TVM1_9CYAN</name>
<evidence type="ECO:0000313" key="6">
    <source>
        <dbReference type="EMBL" id="QIZ69990.1"/>
    </source>
</evidence>
<organism evidence="6 7">
    <name type="scientific">Oxynema aestuarii AP17</name>
    <dbReference type="NCBI Taxonomy" id="2064643"/>
    <lineage>
        <taxon>Bacteria</taxon>
        <taxon>Bacillati</taxon>
        <taxon>Cyanobacteriota</taxon>
        <taxon>Cyanophyceae</taxon>
        <taxon>Oscillatoriophycideae</taxon>
        <taxon>Oscillatoriales</taxon>
        <taxon>Oscillatoriaceae</taxon>
        <taxon>Oxynema</taxon>
        <taxon>Oxynema aestuarii</taxon>
    </lineage>
</organism>
<dbReference type="GO" id="GO:0016020">
    <property type="term" value="C:membrane"/>
    <property type="evidence" value="ECO:0007669"/>
    <property type="project" value="UniProtKB-SubCell"/>
</dbReference>
<proteinExistence type="predicted"/>
<evidence type="ECO:0000259" key="5">
    <source>
        <dbReference type="Pfam" id="PF06271"/>
    </source>
</evidence>
<evidence type="ECO:0000256" key="2">
    <source>
        <dbReference type="ARBA" id="ARBA00022692"/>
    </source>
</evidence>
<reference evidence="6 7" key="1">
    <citation type="submission" date="2020-04" db="EMBL/GenBank/DDBJ databases">
        <authorList>
            <person name="Basu S."/>
            <person name="Maruthanayagam V."/>
            <person name="Chakraborty S."/>
            <person name="Pramanik A."/>
            <person name="Mukherjee J."/>
            <person name="Brink B."/>
        </authorList>
    </citation>
    <scope>NUCLEOTIDE SEQUENCE [LARGE SCALE GENOMIC DNA]</scope>
    <source>
        <strain evidence="6 7">AP17</strain>
    </source>
</reference>
<keyword evidence="2" id="KW-0812">Transmembrane</keyword>
<dbReference type="AlphaFoldDB" id="A0A6H1TVM1"/>
<dbReference type="EMBL" id="CP051167">
    <property type="protein sequence ID" value="QIZ69990.1"/>
    <property type="molecule type" value="Genomic_DNA"/>
</dbReference>
<dbReference type="KEGG" id="oxy:HCG48_04865"/>
<evidence type="ECO:0000256" key="4">
    <source>
        <dbReference type="ARBA" id="ARBA00023136"/>
    </source>
</evidence>
<feature type="domain" description="RDD" evidence="5">
    <location>
        <begin position="14"/>
        <end position="154"/>
    </location>
</feature>
<evidence type="ECO:0000256" key="3">
    <source>
        <dbReference type="ARBA" id="ARBA00022989"/>
    </source>
</evidence>
<keyword evidence="7" id="KW-1185">Reference proteome</keyword>
<dbReference type="Pfam" id="PF06271">
    <property type="entry name" value="RDD"/>
    <property type="match status" value="1"/>
</dbReference>
<dbReference type="Proteomes" id="UP000500857">
    <property type="component" value="Chromosome"/>
</dbReference>
<comment type="subcellular location">
    <subcellularLocation>
        <location evidence="1">Membrane</location>
        <topology evidence="1">Multi-pass membrane protein</topology>
    </subcellularLocation>
</comment>
<dbReference type="RefSeq" id="WP_168568147.1">
    <property type="nucleotide sequence ID" value="NZ_CP051167.1"/>
</dbReference>